<dbReference type="InterPro" id="IPR004839">
    <property type="entry name" value="Aminotransferase_I/II_large"/>
</dbReference>
<dbReference type="InterPro" id="IPR015422">
    <property type="entry name" value="PyrdxlP-dep_Trfase_small"/>
</dbReference>
<dbReference type="EC" id="2.6.1.1" evidence="3"/>
<dbReference type="GO" id="GO:0004069">
    <property type="term" value="F:L-aspartate:2-oxoglutarate aminotransferase activity"/>
    <property type="evidence" value="ECO:0007669"/>
    <property type="project" value="UniProtKB-EC"/>
</dbReference>
<dbReference type="Pfam" id="PF00155">
    <property type="entry name" value="Aminotran_1_2"/>
    <property type="match status" value="2"/>
</dbReference>
<dbReference type="EMBL" id="JAFKGL010000016">
    <property type="protein sequence ID" value="MBN9413095.1"/>
    <property type="molecule type" value="Genomic_DNA"/>
</dbReference>
<evidence type="ECO:0000259" key="9">
    <source>
        <dbReference type="Pfam" id="PF00155"/>
    </source>
</evidence>
<evidence type="ECO:0000313" key="10">
    <source>
        <dbReference type="EMBL" id="MBN9413095.1"/>
    </source>
</evidence>
<feature type="transmembrane region" description="Helical" evidence="8">
    <location>
        <begin position="12"/>
        <end position="34"/>
    </location>
</feature>
<protein>
    <recommendedName>
        <fullName evidence="3">aspartate transaminase</fullName>
        <ecNumber evidence="3">2.6.1.1</ecNumber>
    </recommendedName>
</protein>
<keyword evidence="5" id="KW-0808">Transferase</keyword>
<comment type="similarity">
    <text evidence="2">Belongs to the class-I pyridoxal-phosphate-dependent aminotransferase family.</text>
</comment>
<feature type="domain" description="Aminotransferase class I/classII large" evidence="9">
    <location>
        <begin position="544"/>
        <end position="683"/>
    </location>
</feature>
<evidence type="ECO:0000313" key="11">
    <source>
        <dbReference type="Proteomes" id="UP000664414"/>
    </source>
</evidence>
<dbReference type="Gene3D" id="3.40.640.10">
    <property type="entry name" value="Type I PLP-dependent aspartate aminotransferase-like (Major domain)"/>
    <property type="match status" value="2"/>
</dbReference>
<accession>A0A8J7TTP2</accession>
<sequence>MYFNWKIMKRLDLSSIIKIITISCVLITLGLVFITEKTHSLVIENPNTSNSDFFSKSSSEISAKNKIIIVINGNLEESSFLKMLKKQKFFLINVVTSDPRMKNKKPVSYYDKVIVHDKIHEILKSLRFLIQEKGFSLSEVYASQQNDAELADIIKEAFSKQFNGKEFRKLSSNKLIAINQLTKSLKNDFENRYLSVDEFTKEITKQFFPCTVKVLTSQQTLATYFIKKSSDINSILPEIKSYEASSVKLWIQPYRENLYRLQIVSFNNKVTPLALWHEKININENKVKNDTSSLVNFKDFTNISEDKLLELSQKLAKDIHLSHGIAEFVLAFHKNQMEIVDCNLALPNLNQMEVMERVIGYSPLSFYLHQVIAGTELPLSKKDFKNIIRVNVFLNNKNDLLKLSTIPTFYRYYSANRGIENTPLVGEIYLIHADKNLVVASCMAIKNTEKLLSNSMFLSHSANNIVNFYREATMKQTAKGALIEQKKNQDLESEQVLENLHHESQHIPRYVKPLGNNASIQDIMKYYIDIYDLYILHGKAPGTKVTPMNTGNPAFLPFPPIVKALRESLDKNLLTYARYNMQVPTTDFVAKLNRYCQEERILVPNQKLQTNNAVIGHGSTNLYYLALKSIIKNKGDIVLVTRPTYGLFIDPIYTAGGEVGFIDIEEKDSWKVHPEKLHKTIHFYNERAFNNYILITFLKEYEKFLHAIKVFNLDKENIPSMPNIEGITDLKTFDQYLEKLNTFIDNISDPLVNKDELKFSFSPRVRAFYHMNPHNPTGAVYTKEDLKEIAAMIQDHPGIYVIDDLAHWGVLYEKVVPATMGSVNGMFEKTLTLMSLSKSYCVPGLRTGVAIGNPEIISEMQYRLLNSSSSASLPAMIALDAVYSASKKERDDYLESNSQEYLFRRDLMKVLVDGIQQANLTEGQKIKVYQLILENEYKTGKSFDKKLLNLVLSGIPLVRTLTKPKGCFFHLLDISKLIGAKIKDSAPFQTATDVRNAIYSMCNIDMVPGEISGNFFNYSLRMSFSLTPEQIYNACKSINLFIGNYIIKYNPSIIKKYYPSLEGKKIEALDESILNKALIRFYLDQLLKKLIIEYTQITALKTKQDSSKSLWVEKQITAIKKLMEVILGSSSNKSIHNGIYSYIEKNKNWLPKYHPEFEKLINCIQKLKD</sequence>
<dbReference type="InterPro" id="IPR050596">
    <property type="entry name" value="AspAT/PAT-like"/>
</dbReference>
<keyword evidence="4 10" id="KW-0032">Aminotransferase</keyword>
<evidence type="ECO:0000256" key="6">
    <source>
        <dbReference type="ARBA" id="ARBA00022898"/>
    </source>
</evidence>
<evidence type="ECO:0000256" key="3">
    <source>
        <dbReference type="ARBA" id="ARBA00012753"/>
    </source>
</evidence>
<dbReference type="InterPro" id="IPR015424">
    <property type="entry name" value="PyrdxlP-dep_Trfase"/>
</dbReference>
<comment type="catalytic activity">
    <reaction evidence="7">
        <text>L-aspartate + 2-oxoglutarate = oxaloacetate + L-glutamate</text>
        <dbReference type="Rhea" id="RHEA:21824"/>
        <dbReference type="ChEBI" id="CHEBI:16452"/>
        <dbReference type="ChEBI" id="CHEBI:16810"/>
        <dbReference type="ChEBI" id="CHEBI:29985"/>
        <dbReference type="ChEBI" id="CHEBI:29991"/>
        <dbReference type="EC" id="2.6.1.1"/>
    </reaction>
</comment>
<evidence type="ECO:0000256" key="2">
    <source>
        <dbReference type="ARBA" id="ARBA00007441"/>
    </source>
</evidence>
<organism evidence="10 11">
    <name type="scientific">Candidatus Paracaedimonas acanthamoebae</name>
    <dbReference type="NCBI Taxonomy" id="244581"/>
    <lineage>
        <taxon>Bacteria</taxon>
        <taxon>Pseudomonadati</taxon>
        <taxon>Pseudomonadota</taxon>
        <taxon>Alphaproteobacteria</taxon>
        <taxon>Holosporales</taxon>
        <taxon>Caedimonadaceae</taxon>
        <taxon>Candidatus Paracaedimonas</taxon>
    </lineage>
</organism>
<dbReference type="SUPFAM" id="SSF53383">
    <property type="entry name" value="PLP-dependent transferases"/>
    <property type="match status" value="2"/>
</dbReference>
<comment type="caution">
    <text evidence="10">The sequence shown here is derived from an EMBL/GenBank/DDBJ whole genome shotgun (WGS) entry which is preliminary data.</text>
</comment>
<evidence type="ECO:0000256" key="1">
    <source>
        <dbReference type="ARBA" id="ARBA00001933"/>
    </source>
</evidence>
<gene>
    <name evidence="10" type="ORF">J0H12_04145</name>
</gene>
<dbReference type="AlphaFoldDB" id="A0A8J7TTP2"/>
<keyword evidence="8" id="KW-0812">Transmembrane</keyword>
<dbReference type="PANTHER" id="PTHR46383:SF1">
    <property type="entry name" value="ASPARTATE AMINOTRANSFERASE"/>
    <property type="match status" value="1"/>
</dbReference>
<dbReference type="InterPro" id="IPR015421">
    <property type="entry name" value="PyrdxlP-dep_Trfase_major"/>
</dbReference>
<reference evidence="10" key="1">
    <citation type="submission" date="2021-02" db="EMBL/GenBank/DDBJ databases">
        <title>Thiocyanate and organic carbon inputs drive convergent selection for specific autotrophic Afipia and Thiobacillus strains within complex microbiomes.</title>
        <authorList>
            <person name="Huddy R.J."/>
            <person name="Sachdeva R."/>
            <person name="Kadzinga F."/>
            <person name="Kantor R.S."/>
            <person name="Harrison S.T.L."/>
            <person name="Banfield J.F."/>
        </authorList>
    </citation>
    <scope>NUCLEOTIDE SEQUENCE</scope>
    <source>
        <strain evidence="10">SCN18_10_11_15_R4_P_38_20</strain>
    </source>
</reference>
<dbReference type="PANTHER" id="PTHR46383">
    <property type="entry name" value="ASPARTATE AMINOTRANSFERASE"/>
    <property type="match status" value="1"/>
</dbReference>
<name>A0A8J7TTP2_9PROT</name>
<evidence type="ECO:0000256" key="4">
    <source>
        <dbReference type="ARBA" id="ARBA00022576"/>
    </source>
</evidence>
<comment type="cofactor">
    <cofactor evidence="1">
        <name>pyridoxal 5'-phosphate</name>
        <dbReference type="ChEBI" id="CHEBI:597326"/>
    </cofactor>
</comment>
<dbReference type="GO" id="GO:0030170">
    <property type="term" value="F:pyridoxal phosphate binding"/>
    <property type="evidence" value="ECO:0007669"/>
    <property type="project" value="InterPro"/>
</dbReference>
<keyword evidence="8" id="KW-0472">Membrane</keyword>
<keyword evidence="6" id="KW-0663">Pyridoxal phosphate</keyword>
<dbReference type="GO" id="GO:0006520">
    <property type="term" value="P:amino acid metabolic process"/>
    <property type="evidence" value="ECO:0007669"/>
    <property type="project" value="InterPro"/>
</dbReference>
<dbReference type="Gene3D" id="3.90.1150.10">
    <property type="entry name" value="Aspartate Aminotransferase, domain 1"/>
    <property type="match status" value="2"/>
</dbReference>
<dbReference type="Proteomes" id="UP000664414">
    <property type="component" value="Unassembled WGS sequence"/>
</dbReference>
<evidence type="ECO:0000256" key="5">
    <source>
        <dbReference type="ARBA" id="ARBA00022679"/>
    </source>
</evidence>
<keyword evidence="8" id="KW-1133">Transmembrane helix</keyword>
<proteinExistence type="inferred from homology"/>
<dbReference type="CDD" id="cd00609">
    <property type="entry name" value="AAT_like"/>
    <property type="match status" value="1"/>
</dbReference>
<evidence type="ECO:0000256" key="8">
    <source>
        <dbReference type="SAM" id="Phobius"/>
    </source>
</evidence>
<feature type="domain" description="Aminotransferase class I/classII large" evidence="9">
    <location>
        <begin position="763"/>
        <end position="948"/>
    </location>
</feature>
<evidence type="ECO:0000256" key="7">
    <source>
        <dbReference type="ARBA" id="ARBA00049185"/>
    </source>
</evidence>